<evidence type="ECO:0000313" key="2">
    <source>
        <dbReference type="WBParaSite" id="ECPE_0001447101-mRNA-1"/>
    </source>
</evidence>
<feature type="compositionally biased region" description="Polar residues" evidence="1">
    <location>
        <begin position="190"/>
        <end position="207"/>
    </location>
</feature>
<feature type="region of interest" description="Disordered" evidence="1">
    <location>
        <begin position="226"/>
        <end position="301"/>
    </location>
</feature>
<accession>A0A183B5E6</accession>
<feature type="compositionally biased region" description="Basic and acidic residues" evidence="1">
    <location>
        <begin position="272"/>
        <end position="287"/>
    </location>
</feature>
<name>A0A183B5E6_9TREM</name>
<evidence type="ECO:0000256" key="1">
    <source>
        <dbReference type="SAM" id="MobiDB-lite"/>
    </source>
</evidence>
<proteinExistence type="predicted"/>
<organism evidence="2">
    <name type="scientific">Echinostoma caproni</name>
    <dbReference type="NCBI Taxonomy" id="27848"/>
    <lineage>
        <taxon>Eukaryota</taxon>
        <taxon>Metazoa</taxon>
        <taxon>Spiralia</taxon>
        <taxon>Lophotrochozoa</taxon>
        <taxon>Platyhelminthes</taxon>
        <taxon>Trematoda</taxon>
        <taxon>Digenea</taxon>
        <taxon>Plagiorchiida</taxon>
        <taxon>Echinostomata</taxon>
        <taxon>Echinostomatoidea</taxon>
        <taxon>Echinostomatidae</taxon>
        <taxon>Echinostoma</taxon>
    </lineage>
</organism>
<sequence>LSSLVEQLVGELQNRRTALDPLQSVTIYVTLSHLSYVHSVWDKLQERSETQHEALSQNITTDFLLQSPSLYESLLNAFVDGLRRCDPYILKASSQASDTDRSITVRQVVLSCLNGLAQILLRRTPKPNTIDRPAVVRALWPHVLAFGCQYGANKRSDRTIVHEAISGPDAISGNSSSSSSLPTTSDEESASSPSFGQPQKEWSQSGSQPYLANSICGIMPKPCTSGQMCTSSSEDEVNHSGFRSGTTGSLASGLLSGSPGTNQSRTYHRRHPDTSGFRRKETRDPSGRAHPTGFTNQVSTNDSSYFAATTELIK</sequence>
<reference evidence="2" key="1">
    <citation type="submission" date="2016-06" db="UniProtKB">
        <authorList>
            <consortium name="WormBaseParasite"/>
        </authorList>
    </citation>
    <scope>IDENTIFICATION</scope>
</reference>
<feature type="region of interest" description="Disordered" evidence="1">
    <location>
        <begin position="165"/>
        <end position="207"/>
    </location>
</feature>
<dbReference type="WBParaSite" id="ECPE_0001447101-mRNA-1">
    <property type="protein sequence ID" value="ECPE_0001447101-mRNA-1"/>
    <property type="gene ID" value="ECPE_0001447101"/>
</dbReference>
<protein>
    <submittedName>
        <fullName evidence="2">Ras-GAP domain-containing protein</fullName>
    </submittedName>
</protein>
<feature type="compositionally biased region" description="Low complexity" evidence="1">
    <location>
        <begin position="244"/>
        <end position="261"/>
    </location>
</feature>
<feature type="compositionally biased region" description="Low complexity" evidence="1">
    <location>
        <begin position="166"/>
        <end position="184"/>
    </location>
</feature>
<dbReference type="AlphaFoldDB" id="A0A183B5E6"/>